<comment type="caution">
    <text evidence="2">The sequence shown here is derived from an EMBL/GenBank/DDBJ whole genome shotgun (WGS) entry which is preliminary data.</text>
</comment>
<dbReference type="Proteomes" id="UP001607302">
    <property type="component" value="Unassembled WGS sequence"/>
</dbReference>
<name>A0ABD2A2V9_VESSQ</name>
<feature type="region of interest" description="Disordered" evidence="1">
    <location>
        <begin position="65"/>
        <end position="93"/>
    </location>
</feature>
<gene>
    <name evidence="2" type="ORF">V1478_014654</name>
</gene>
<feature type="compositionally biased region" description="Polar residues" evidence="1">
    <location>
        <begin position="146"/>
        <end position="157"/>
    </location>
</feature>
<proteinExistence type="predicted"/>
<keyword evidence="3" id="KW-1185">Reference proteome</keyword>
<evidence type="ECO:0000256" key="1">
    <source>
        <dbReference type="SAM" id="MobiDB-lite"/>
    </source>
</evidence>
<organism evidence="2 3">
    <name type="scientific">Vespula squamosa</name>
    <name type="common">Southern yellow jacket</name>
    <name type="synonym">Wasp</name>
    <dbReference type="NCBI Taxonomy" id="30214"/>
    <lineage>
        <taxon>Eukaryota</taxon>
        <taxon>Metazoa</taxon>
        <taxon>Ecdysozoa</taxon>
        <taxon>Arthropoda</taxon>
        <taxon>Hexapoda</taxon>
        <taxon>Insecta</taxon>
        <taxon>Pterygota</taxon>
        <taxon>Neoptera</taxon>
        <taxon>Endopterygota</taxon>
        <taxon>Hymenoptera</taxon>
        <taxon>Apocrita</taxon>
        <taxon>Aculeata</taxon>
        <taxon>Vespoidea</taxon>
        <taxon>Vespidae</taxon>
        <taxon>Vespinae</taxon>
        <taxon>Vespula</taxon>
    </lineage>
</organism>
<dbReference type="AlphaFoldDB" id="A0ABD2A2V9"/>
<evidence type="ECO:0000313" key="3">
    <source>
        <dbReference type="Proteomes" id="UP001607302"/>
    </source>
</evidence>
<evidence type="ECO:0000313" key="2">
    <source>
        <dbReference type="EMBL" id="KAL2714956.1"/>
    </source>
</evidence>
<protein>
    <submittedName>
        <fullName evidence="2">Uncharacterized protein</fullName>
    </submittedName>
</protein>
<feature type="compositionally biased region" description="Basic and acidic residues" evidence="1">
    <location>
        <begin position="80"/>
        <end position="93"/>
    </location>
</feature>
<dbReference type="EMBL" id="JAUDFV010000155">
    <property type="protein sequence ID" value="KAL2714956.1"/>
    <property type="molecule type" value="Genomic_DNA"/>
</dbReference>
<feature type="compositionally biased region" description="Polar residues" evidence="1">
    <location>
        <begin position="67"/>
        <end position="79"/>
    </location>
</feature>
<accession>A0ABD2A2V9</accession>
<sequence length="157" mass="17659">MSSINGRRQGRRVSTWMHIETYVWDAEEDESHGGVVARAEASRGIRNDRKRKGISRWGGFLEEESYESANSGRQGYSDNPSRDRDSYKDAYKVDETPADARVLLDGPYLCINERPRPQVAATTLDNIGHPGRGHSINFPLRRPPSTDKTALSSQPRS</sequence>
<reference evidence="2 3" key="1">
    <citation type="journal article" date="2024" name="Ann. Entomol. Soc. Am.">
        <title>Genomic analyses of the southern and eastern yellowjacket wasps (Hymenoptera: Vespidae) reveal evolutionary signatures of social life.</title>
        <authorList>
            <person name="Catto M.A."/>
            <person name="Caine P.B."/>
            <person name="Orr S.E."/>
            <person name="Hunt B.G."/>
            <person name="Goodisman M.A.D."/>
        </authorList>
    </citation>
    <scope>NUCLEOTIDE SEQUENCE [LARGE SCALE GENOMIC DNA]</scope>
    <source>
        <strain evidence="2">233</strain>
        <tissue evidence="2">Head and thorax</tissue>
    </source>
</reference>
<feature type="region of interest" description="Disordered" evidence="1">
    <location>
        <begin position="121"/>
        <end position="157"/>
    </location>
</feature>